<organism evidence="2 3">
    <name type="scientific">Candidatus Sysuiplasma superficiale</name>
    <dbReference type="NCBI Taxonomy" id="2823368"/>
    <lineage>
        <taxon>Archaea</taxon>
        <taxon>Methanobacteriati</taxon>
        <taxon>Thermoplasmatota</taxon>
        <taxon>Thermoplasmata</taxon>
        <taxon>Candidatus Sysuiplasmatales</taxon>
        <taxon>Candidatus Sysuiplasmataceae</taxon>
        <taxon>Candidatus Sysuiplasma</taxon>
    </lineage>
</organism>
<comment type="caution">
    <text evidence="2">The sequence shown here is derived from an EMBL/GenBank/DDBJ whole genome shotgun (WGS) entry which is preliminary data.</text>
</comment>
<dbReference type="Proteomes" id="UP000750197">
    <property type="component" value="Unassembled WGS sequence"/>
</dbReference>
<dbReference type="Proteomes" id="UP000716004">
    <property type="component" value="Unassembled WGS sequence"/>
</dbReference>
<proteinExistence type="predicted"/>
<evidence type="ECO:0000313" key="1">
    <source>
        <dbReference type="EMBL" id="MBX8632179.1"/>
    </source>
</evidence>
<evidence type="ECO:0000313" key="2">
    <source>
        <dbReference type="EMBL" id="MBX8643532.1"/>
    </source>
</evidence>
<evidence type="ECO:0000313" key="3">
    <source>
        <dbReference type="Proteomes" id="UP000750197"/>
    </source>
</evidence>
<name>A0A8J7YSY7_9ARCH</name>
<sequence>MTEAQMVEVRCETCGIYISLDSSTVKLKNALHKPTECPSCRNSRVAREIELTEMLFRGEEEETQILPIREARKQHVQALF</sequence>
<gene>
    <name evidence="1" type="ORF">J9259_06655</name>
    <name evidence="2" type="ORF">KIY12_02215</name>
</gene>
<dbReference type="EMBL" id="JAHEAC010000010">
    <property type="protein sequence ID" value="MBX8643532.1"/>
    <property type="molecule type" value="Genomic_DNA"/>
</dbReference>
<accession>A0A8J7YSY7</accession>
<dbReference type="EMBL" id="JAGVSJ010000016">
    <property type="protein sequence ID" value="MBX8632179.1"/>
    <property type="molecule type" value="Genomic_DNA"/>
</dbReference>
<reference evidence="2" key="1">
    <citation type="submission" date="2021-05" db="EMBL/GenBank/DDBJ databases">
        <title>Genomic insights into ecological role and evolution of a novel Thermoplasmata order Candidatus Sysuiplasmatales.</title>
        <authorList>
            <person name="Yuan Y."/>
        </authorList>
    </citation>
    <scope>NUCLEOTIDE SEQUENCE</scope>
    <source>
        <strain evidence="2">TUT19-bin139</strain>
        <strain evidence="1">YP2-bin.285</strain>
    </source>
</reference>
<protein>
    <submittedName>
        <fullName evidence="2">Uncharacterized protein</fullName>
    </submittedName>
</protein>
<dbReference type="AlphaFoldDB" id="A0A8J7YSY7"/>